<sequence length="220" mass="23640">MFFPAAIFDCDDTLLDSMWMWRRLVPEVLARYTDEDMTDFCARHETTPMVVGMSEFVEEHGPQVTVDELCEDMIASAQRHYETDIHAFPGAAAFVEQCRDAGIRLAVASCTEPAPLRAGLDANGLTGYFDVIVSAGEGFTGKDEPAIFFATAERLGASPAETVVFEDSPRAAATAKAAGFPVVGVAWTPEQADALASVADLVITGGWPSVTLDQVQEALV</sequence>
<dbReference type="Gene3D" id="3.40.50.1000">
    <property type="entry name" value="HAD superfamily/HAD-like"/>
    <property type="match status" value="1"/>
</dbReference>
<keyword evidence="5" id="KW-0119">Carbohydrate metabolism</keyword>
<dbReference type="EMBL" id="JASJEX010000001">
    <property type="protein sequence ID" value="MDJ1128764.1"/>
    <property type="molecule type" value="Genomic_DNA"/>
</dbReference>
<dbReference type="PANTHER" id="PTHR46193">
    <property type="entry name" value="6-PHOSPHOGLUCONATE PHOSPHATASE"/>
    <property type="match status" value="1"/>
</dbReference>
<dbReference type="NCBIfam" id="TIGR01509">
    <property type="entry name" value="HAD-SF-IA-v3"/>
    <property type="match status" value="1"/>
</dbReference>
<dbReference type="InterPro" id="IPR036412">
    <property type="entry name" value="HAD-like_sf"/>
</dbReference>
<dbReference type="InterPro" id="IPR006439">
    <property type="entry name" value="HAD-SF_hydro_IA"/>
</dbReference>
<keyword evidence="7" id="KW-1185">Reference proteome</keyword>
<dbReference type="Proteomes" id="UP001431693">
    <property type="component" value="Unassembled WGS sequence"/>
</dbReference>
<keyword evidence="3" id="KW-0479">Metal-binding</keyword>
<evidence type="ECO:0000256" key="3">
    <source>
        <dbReference type="ARBA" id="ARBA00022723"/>
    </source>
</evidence>
<dbReference type="InterPro" id="IPR023214">
    <property type="entry name" value="HAD_sf"/>
</dbReference>
<dbReference type="Pfam" id="PF00702">
    <property type="entry name" value="Hydrolase"/>
    <property type="match status" value="1"/>
</dbReference>
<comment type="cofactor">
    <cofactor evidence="1">
        <name>Mg(2+)</name>
        <dbReference type="ChEBI" id="CHEBI:18420"/>
    </cofactor>
</comment>
<reference evidence="6" key="1">
    <citation type="submission" date="2023-05" db="EMBL/GenBank/DDBJ databases">
        <title>[olsenella] sp. nov., isolated from a pig farm feces dump.</title>
        <authorList>
            <person name="Chang Y.-H."/>
        </authorList>
    </citation>
    <scope>NUCLEOTIDE SEQUENCE</scope>
    <source>
        <strain evidence="6">YH-ols2217</strain>
    </source>
</reference>
<keyword evidence="4" id="KW-0460">Magnesium</keyword>
<organism evidence="6 7">
    <name type="scientific">Kribbibacterium absianum</name>
    <dbReference type="NCBI Taxonomy" id="3044210"/>
    <lineage>
        <taxon>Bacteria</taxon>
        <taxon>Bacillati</taxon>
        <taxon>Actinomycetota</taxon>
        <taxon>Coriobacteriia</taxon>
        <taxon>Coriobacteriales</taxon>
        <taxon>Kribbibacteriaceae</taxon>
        <taxon>Kribbibacterium</taxon>
    </lineage>
</organism>
<gene>
    <name evidence="6" type="ORF">QJ043_01500</name>
</gene>
<dbReference type="RefSeq" id="WP_283712404.1">
    <property type="nucleotide sequence ID" value="NZ_JASJEW010000001.1"/>
</dbReference>
<evidence type="ECO:0000256" key="4">
    <source>
        <dbReference type="ARBA" id="ARBA00022842"/>
    </source>
</evidence>
<dbReference type="InterPro" id="IPR023198">
    <property type="entry name" value="PGP-like_dom2"/>
</dbReference>
<dbReference type="PANTHER" id="PTHR46193:SF18">
    <property type="entry name" value="HEXITOL PHOSPHATASE B"/>
    <property type="match status" value="1"/>
</dbReference>
<name>A0ABT6ZI85_9ACTN</name>
<dbReference type="Gene3D" id="1.10.150.240">
    <property type="entry name" value="Putative phosphatase, domain 2"/>
    <property type="match status" value="1"/>
</dbReference>
<protein>
    <submittedName>
        <fullName evidence="6">HAD family phosphatase</fullName>
    </submittedName>
</protein>
<dbReference type="SFLD" id="SFLDS00003">
    <property type="entry name" value="Haloacid_Dehalogenase"/>
    <property type="match status" value="1"/>
</dbReference>
<accession>A0ABT6ZI85</accession>
<dbReference type="SFLD" id="SFLDG01129">
    <property type="entry name" value="C1.5:_HAD__Beta-PGM__Phosphata"/>
    <property type="match status" value="1"/>
</dbReference>
<comment type="similarity">
    <text evidence="2">Belongs to the HAD-like hydrolase superfamily. CbbY/CbbZ/Gph/YieH family.</text>
</comment>
<evidence type="ECO:0000256" key="1">
    <source>
        <dbReference type="ARBA" id="ARBA00001946"/>
    </source>
</evidence>
<comment type="caution">
    <text evidence="6">The sequence shown here is derived from an EMBL/GenBank/DDBJ whole genome shotgun (WGS) entry which is preliminary data.</text>
</comment>
<dbReference type="PRINTS" id="PR00413">
    <property type="entry name" value="HADHALOGNASE"/>
</dbReference>
<evidence type="ECO:0000256" key="5">
    <source>
        <dbReference type="ARBA" id="ARBA00023277"/>
    </source>
</evidence>
<evidence type="ECO:0000313" key="6">
    <source>
        <dbReference type="EMBL" id="MDJ1128764.1"/>
    </source>
</evidence>
<dbReference type="CDD" id="cd07505">
    <property type="entry name" value="HAD_BPGM-like"/>
    <property type="match status" value="1"/>
</dbReference>
<dbReference type="SUPFAM" id="SSF56784">
    <property type="entry name" value="HAD-like"/>
    <property type="match status" value="1"/>
</dbReference>
<evidence type="ECO:0000256" key="2">
    <source>
        <dbReference type="ARBA" id="ARBA00006171"/>
    </source>
</evidence>
<dbReference type="InterPro" id="IPR051600">
    <property type="entry name" value="Beta-PGM-like"/>
</dbReference>
<proteinExistence type="inferred from homology"/>
<evidence type="ECO:0000313" key="7">
    <source>
        <dbReference type="Proteomes" id="UP001431693"/>
    </source>
</evidence>